<evidence type="ECO:0000256" key="12">
    <source>
        <dbReference type="ARBA" id="ARBA00030849"/>
    </source>
</evidence>
<evidence type="ECO:0000256" key="6">
    <source>
        <dbReference type="ARBA" id="ARBA00013850"/>
    </source>
</evidence>
<feature type="domain" description="Aminopeptidase P N-terminal" evidence="14">
    <location>
        <begin position="588"/>
        <end position="711"/>
    </location>
</feature>
<name>A0AAD6NK95_DREDA</name>
<proteinExistence type="inferred from homology"/>
<dbReference type="GO" id="GO:0006508">
    <property type="term" value="P:proteolysis"/>
    <property type="evidence" value="ECO:0007669"/>
    <property type="project" value="TreeGrafter"/>
</dbReference>
<dbReference type="CDD" id="cd01087">
    <property type="entry name" value="Prolidase"/>
    <property type="match status" value="1"/>
</dbReference>
<dbReference type="Pfam" id="PF05195">
    <property type="entry name" value="AMP_N"/>
    <property type="match status" value="1"/>
</dbReference>
<dbReference type="AlphaFoldDB" id="A0AAD6NK95"/>
<dbReference type="Pfam" id="PF13339">
    <property type="entry name" value="AATF-Che1"/>
    <property type="match status" value="1"/>
</dbReference>
<dbReference type="PANTHER" id="PTHR43226:SF4">
    <property type="entry name" value="XAA-PRO AMINOPEPTIDASE 3"/>
    <property type="match status" value="1"/>
</dbReference>
<dbReference type="Gene3D" id="3.40.350.10">
    <property type="entry name" value="Creatinase/prolidase N-terminal domain"/>
    <property type="match status" value="1"/>
</dbReference>
<keyword evidence="10" id="KW-0482">Metalloprotease</keyword>
<dbReference type="EMBL" id="JAQGDS010000004">
    <property type="protein sequence ID" value="KAJ6261307.1"/>
    <property type="molecule type" value="Genomic_DNA"/>
</dbReference>
<protein>
    <recommendedName>
        <fullName evidence="6">Protein BFR2</fullName>
        <ecNumber evidence="5">3.4.11.9</ecNumber>
    </recommendedName>
    <alternativeName>
        <fullName evidence="12">Aminoacylproline aminopeptidase</fullName>
    </alternativeName>
</protein>
<dbReference type="PANTHER" id="PTHR43226">
    <property type="entry name" value="XAA-PRO AMINOPEPTIDASE 3"/>
    <property type="match status" value="1"/>
</dbReference>
<evidence type="ECO:0000259" key="14">
    <source>
        <dbReference type="SMART" id="SM01011"/>
    </source>
</evidence>
<dbReference type="InterPro" id="IPR012617">
    <property type="entry name" value="AATF_C"/>
</dbReference>
<accession>A0AAD6NK95</accession>
<evidence type="ECO:0000313" key="15">
    <source>
        <dbReference type="EMBL" id="KAJ6261307.1"/>
    </source>
</evidence>
<dbReference type="Pfam" id="PF00557">
    <property type="entry name" value="Peptidase_M24"/>
    <property type="match status" value="1"/>
</dbReference>
<evidence type="ECO:0000256" key="1">
    <source>
        <dbReference type="ARBA" id="ARBA00001424"/>
    </source>
</evidence>
<evidence type="ECO:0000313" key="16">
    <source>
        <dbReference type="Proteomes" id="UP001221413"/>
    </source>
</evidence>
<dbReference type="SUPFAM" id="SSF53092">
    <property type="entry name" value="Creatinase/prolidase N-terminal domain"/>
    <property type="match status" value="1"/>
</dbReference>
<dbReference type="GO" id="GO:0005634">
    <property type="term" value="C:nucleus"/>
    <property type="evidence" value="ECO:0007669"/>
    <property type="project" value="InterPro"/>
</dbReference>
<dbReference type="InterPro" id="IPR052433">
    <property type="entry name" value="X-Pro_dipept-like"/>
</dbReference>
<keyword evidence="16" id="KW-1185">Reference proteome</keyword>
<dbReference type="GO" id="GO:0070006">
    <property type="term" value="F:metalloaminopeptidase activity"/>
    <property type="evidence" value="ECO:0007669"/>
    <property type="project" value="InterPro"/>
</dbReference>
<evidence type="ECO:0000256" key="13">
    <source>
        <dbReference type="SAM" id="MobiDB-lite"/>
    </source>
</evidence>
<dbReference type="Pfam" id="PF08164">
    <property type="entry name" value="TRAUB"/>
    <property type="match status" value="1"/>
</dbReference>
<evidence type="ECO:0000256" key="4">
    <source>
        <dbReference type="ARBA" id="ARBA00008766"/>
    </source>
</evidence>
<keyword evidence="7" id="KW-0645">Protease</keyword>
<feature type="compositionally biased region" description="Polar residues" evidence="13">
    <location>
        <begin position="1"/>
        <end position="21"/>
    </location>
</feature>
<feature type="region of interest" description="Disordered" evidence="13">
    <location>
        <begin position="308"/>
        <end position="328"/>
    </location>
</feature>
<evidence type="ECO:0000256" key="5">
    <source>
        <dbReference type="ARBA" id="ARBA00012574"/>
    </source>
</evidence>
<dbReference type="InterPro" id="IPR007865">
    <property type="entry name" value="Aminopep_P_N"/>
</dbReference>
<reference evidence="15" key="1">
    <citation type="submission" date="2023-01" db="EMBL/GenBank/DDBJ databases">
        <title>The chitinases involved in constricting ring structure development in the nematode-trapping fungus Drechslerella dactyloides.</title>
        <authorList>
            <person name="Wang R."/>
            <person name="Zhang L."/>
            <person name="Tang P."/>
            <person name="Li S."/>
            <person name="Liang L."/>
        </authorList>
    </citation>
    <scope>NUCLEOTIDE SEQUENCE</scope>
    <source>
        <strain evidence="15">YMF1.00031</strain>
    </source>
</reference>
<dbReference type="Proteomes" id="UP001221413">
    <property type="component" value="Unassembled WGS sequence"/>
</dbReference>
<keyword evidence="8" id="KW-0479">Metal-binding</keyword>
<evidence type="ECO:0000256" key="8">
    <source>
        <dbReference type="ARBA" id="ARBA00022723"/>
    </source>
</evidence>
<keyword evidence="7" id="KW-0031">Aminopeptidase</keyword>
<organism evidence="15 16">
    <name type="scientific">Drechslerella dactyloides</name>
    <name type="common">Nematode-trapping fungus</name>
    <name type="synonym">Arthrobotrys dactyloides</name>
    <dbReference type="NCBI Taxonomy" id="74499"/>
    <lineage>
        <taxon>Eukaryota</taxon>
        <taxon>Fungi</taxon>
        <taxon>Dikarya</taxon>
        <taxon>Ascomycota</taxon>
        <taxon>Pezizomycotina</taxon>
        <taxon>Orbiliomycetes</taxon>
        <taxon>Orbiliales</taxon>
        <taxon>Orbiliaceae</taxon>
        <taxon>Drechslerella</taxon>
    </lineage>
</organism>
<dbReference type="Gene3D" id="3.90.230.10">
    <property type="entry name" value="Creatinase/methionine aminopeptidase superfamily"/>
    <property type="match status" value="1"/>
</dbReference>
<evidence type="ECO:0000256" key="11">
    <source>
        <dbReference type="ARBA" id="ARBA00023211"/>
    </source>
</evidence>
<evidence type="ECO:0000256" key="7">
    <source>
        <dbReference type="ARBA" id="ARBA00022438"/>
    </source>
</evidence>
<dbReference type="InterPro" id="IPR025160">
    <property type="entry name" value="AATF"/>
</dbReference>
<evidence type="ECO:0000256" key="10">
    <source>
        <dbReference type="ARBA" id="ARBA00023049"/>
    </source>
</evidence>
<dbReference type="GO" id="GO:0005739">
    <property type="term" value="C:mitochondrion"/>
    <property type="evidence" value="ECO:0007669"/>
    <property type="project" value="TreeGrafter"/>
</dbReference>
<dbReference type="InterPro" id="IPR036005">
    <property type="entry name" value="Creatinase/aminopeptidase-like"/>
</dbReference>
<feature type="region of interest" description="Disordered" evidence="13">
    <location>
        <begin position="1"/>
        <end position="212"/>
    </location>
</feature>
<feature type="compositionally biased region" description="Acidic residues" evidence="13">
    <location>
        <begin position="162"/>
        <end position="199"/>
    </location>
</feature>
<dbReference type="EC" id="3.4.11.9" evidence="5"/>
<comment type="catalytic activity">
    <reaction evidence="1">
        <text>Release of any N-terminal amino acid, including proline, that is linked to proline, even from a dipeptide or tripeptide.</text>
        <dbReference type="EC" id="3.4.11.9"/>
    </reaction>
</comment>
<feature type="compositionally biased region" description="Basic and acidic residues" evidence="13">
    <location>
        <begin position="60"/>
        <end position="82"/>
    </location>
</feature>
<dbReference type="GO" id="GO:0030145">
    <property type="term" value="F:manganese ion binding"/>
    <property type="evidence" value="ECO:0007669"/>
    <property type="project" value="InterPro"/>
</dbReference>
<comment type="function">
    <text evidence="3">Catalyzes the removal of a penultimate prolyl residue from the N-termini of peptides.</text>
</comment>
<gene>
    <name evidence="15" type="ORF">Dda_3976</name>
</gene>
<evidence type="ECO:0000256" key="3">
    <source>
        <dbReference type="ARBA" id="ARBA00002443"/>
    </source>
</evidence>
<dbReference type="SMART" id="SM01011">
    <property type="entry name" value="AMP_N"/>
    <property type="match status" value="1"/>
</dbReference>
<comment type="caution">
    <text evidence="15">The sequence shown here is derived from an EMBL/GenBank/DDBJ whole genome shotgun (WGS) entry which is preliminary data.</text>
</comment>
<dbReference type="InterPro" id="IPR029149">
    <property type="entry name" value="Creatin/AminoP/Spt16_N"/>
</dbReference>
<evidence type="ECO:0000256" key="2">
    <source>
        <dbReference type="ARBA" id="ARBA00001936"/>
    </source>
</evidence>
<dbReference type="SUPFAM" id="SSF55920">
    <property type="entry name" value="Creatinase/aminopeptidase"/>
    <property type="match status" value="1"/>
</dbReference>
<sequence>MTTQGPRGSPTASDNMPSRSLSFAELLTTAPKEFDPETDQDPYASDRDDGSEDGSEVDESAGREHYVEVGKSKLRQNQDIHLHPKYNGATVSRGSLYEDDDDDSEDDEEGSQDEDEEGEEEGNEDESEDDESESGDVRLSIPPALQERQNGKSKKDRRSAADESDEEIDDVEDMRSDEDMDDDESMGSGSEEEDGESESGSDNGGNERSQRDELRSMMAQEQKNIVANLSQAAKTDAEKGLAVRSQRAFFDECLKSRMQIKNALIAVNSLPREPLDSPDDTVRAAEDAAVALWNTISQLRYDLVKTREGSEGRKSAKRKHEDITRDTSSDDVWKSMKRMESDSAAYRNSTLEKWSSRLQATANIVPAAKKLNQSAAAQTVSSQLREQLADVSSEVAKSRVPQESAPVQKSQKLDEDAGIYDDTDFYKRLLLVLLEQRGNSATNGGVIQLAPADLQELKVKKKRSNVDTKASKGRKLRYHVHEKLQNFMMPDDSFEWHEQQIDEFFSSLMGQRRRMLDEQSSDEEEKDESAVSVAQLFSPSNRTPLLTLPARHQTYATAAANQNILSIGQPTPETHPHLLKAGELTRGIQGSEYFARRRRLAKSLPDGGVAIFQAATLKYRSPPVFYEFHQDPDFFYLTEKTGSNGEHIFHLFVRPKDEHSEAWEGPRSGIEGAYEVFGADNAGDFDHFQSLLEPIVKRADVVFTDISSRPDTLKQMLVGMLSKLKGEQKLLDKPQPLRPKMHVLRSFKSFAEITNMRSAGRISGRAFNETMERRWKSEADLWAFLEYQFRMGGCEKSAYVPVVGGGDNALRIHYTKNDRLLKDGDLVLVDAGGSYGGYVTDITRTWPVNGKFSDAQKDLYEVVLGVQRKCVGLCREDANMSLDQLHRNAEEELLAGLRSLGFNISTRDLTGTLFPHHLGHYVGIDVHDCGNYGRTLPLKVGQCVTIEPGIYVPRDNKYPLHFQGIGIRIEDSVCVDDTNPIVLSANAAKEVADIEALAAEE</sequence>
<feature type="compositionally biased region" description="Acidic residues" evidence="13">
    <location>
        <begin position="97"/>
        <end position="134"/>
    </location>
</feature>
<evidence type="ECO:0000256" key="9">
    <source>
        <dbReference type="ARBA" id="ARBA00022801"/>
    </source>
</evidence>
<comment type="similarity">
    <text evidence="4">Belongs to the peptidase M24B family.</text>
</comment>
<keyword evidence="9" id="KW-0378">Hydrolase</keyword>
<feature type="compositionally biased region" description="Acidic residues" evidence="13">
    <location>
        <begin position="49"/>
        <end position="59"/>
    </location>
</feature>
<dbReference type="InterPro" id="IPR000994">
    <property type="entry name" value="Pept_M24"/>
</dbReference>
<comment type="cofactor">
    <cofactor evidence="2">
        <name>Mn(2+)</name>
        <dbReference type="ChEBI" id="CHEBI:29035"/>
    </cofactor>
</comment>
<keyword evidence="11" id="KW-0464">Manganese</keyword>